<dbReference type="SUPFAM" id="SSF52172">
    <property type="entry name" value="CheY-like"/>
    <property type="match status" value="1"/>
</dbReference>
<name>A0ABU8RX72_9SPHN</name>
<gene>
    <name evidence="3" type="ORF">WG901_13300</name>
</gene>
<evidence type="ECO:0000313" key="4">
    <source>
        <dbReference type="Proteomes" id="UP001361239"/>
    </source>
</evidence>
<dbReference type="InterPro" id="IPR011006">
    <property type="entry name" value="CheY-like_superfamily"/>
</dbReference>
<comment type="caution">
    <text evidence="1">Lacks conserved residue(s) required for the propagation of feature annotation.</text>
</comment>
<dbReference type="Proteomes" id="UP001361239">
    <property type="component" value="Unassembled WGS sequence"/>
</dbReference>
<dbReference type="PROSITE" id="PS50110">
    <property type="entry name" value="RESPONSE_REGULATORY"/>
    <property type="match status" value="1"/>
</dbReference>
<evidence type="ECO:0000259" key="2">
    <source>
        <dbReference type="PROSITE" id="PS50110"/>
    </source>
</evidence>
<accession>A0ABU8RX72</accession>
<dbReference type="RefSeq" id="WP_339587551.1">
    <property type="nucleotide sequence ID" value="NZ_JBBHJZ010000002.1"/>
</dbReference>
<feature type="domain" description="Response regulatory" evidence="2">
    <location>
        <begin position="8"/>
        <end position="118"/>
    </location>
</feature>
<organism evidence="3 4">
    <name type="scientific">Novosphingobium anseongense</name>
    <dbReference type="NCBI Taxonomy" id="3133436"/>
    <lineage>
        <taxon>Bacteria</taxon>
        <taxon>Pseudomonadati</taxon>
        <taxon>Pseudomonadota</taxon>
        <taxon>Alphaproteobacteria</taxon>
        <taxon>Sphingomonadales</taxon>
        <taxon>Sphingomonadaceae</taxon>
        <taxon>Novosphingobium</taxon>
    </lineage>
</organism>
<dbReference type="Gene3D" id="3.40.50.2300">
    <property type="match status" value="1"/>
</dbReference>
<keyword evidence="4" id="KW-1185">Reference proteome</keyword>
<protein>
    <submittedName>
        <fullName evidence="3">Response regulator</fullName>
    </submittedName>
</protein>
<sequence length="123" mass="13691">MYELSGKRILVMEQQAMLAQFLTDMLGDLNCRVVGPATRVPQALALLVENDVEAAILNWELGDESSSVVAEELLRRGIPWAFASSRRTSDLARRYPDAPLLTKPFASAHVQRVLEQLLMPAIQ</sequence>
<comment type="caution">
    <text evidence="3">The sequence shown here is derived from an EMBL/GenBank/DDBJ whole genome shotgun (WGS) entry which is preliminary data.</text>
</comment>
<evidence type="ECO:0000313" key="3">
    <source>
        <dbReference type="EMBL" id="MEJ5977619.1"/>
    </source>
</evidence>
<proteinExistence type="predicted"/>
<reference evidence="3 4" key="1">
    <citation type="submission" date="2024-03" db="EMBL/GenBank/DDBJ databases">
        <authorList>
            <person name="Jo J.-H."/>
        </authorList>
    </citation>
    <scope>NUCLEOTIDE SEQUENCE [LARGE SCALE GENOMIC DNA]</scope>
    <source>
        <strain evidence="3 4">PS1R-30</strain>
    </source>
</reference>
<dbReference type="EMBL" id="JBBHJZ010000002">
    <property type="protein sequence ID" value="MEJ5977619.1"/>
    <property type="molecule type" value="Genomic_DNA"/>
</dbReference>
<dbReference type="InterPro" id="IPR001789">
    <property type="entry name" value="Sig_transdc_resp-reg_receiver"/>
</dbReference>
<evidence type="ECO:0000256" key="1">
    <source>
        <dbReference type="PROSITE-ProRule" id="PRU00169"/>
    </source>
</evidence>